<evidence type="ECO:0000313" key="8">
    <source>
        <dbReference type="Proteomes" id="UP000193380"/>
    </source>
</evidence>
<dbReference type="PANTHER" id="PTHR45736">
    <property type="entry name" value="ZINC FINGER MYM-TYPE PROTEIN"/>
    <property type="match status" value="1"/>
</dbReference>
<dbReference type="InterPro" id="IPR011017">
    <property type="entry name" value="TRASH_dom"/>
</dbReference>
<gene>
    <name evidence="7" type="ORF">GSONMT00001010001</name>
</gene>
<keyword evidence="3" id="KW-0863">Zinc-finger</keyword>
<keyword evidence="2" id="KW-0677">Repeat</keyword>
<feature type="compositionally biased region" description="Polar residues" evidence="5">
    <location>
        <begin position="36"/>
        <end position="52"/>
    </location>
</feature>
<keyword evidence="1" id="KW-0479">Metal-binding</keyword>
<feature type="compositionally biased region" description="Polar residues" evidence="5">
    <location>
        <begin position="242"/>
        <end position="257"/>
    </location>
</feature>
<dbReference type="Proteomes" id="UP000193380">
    <property type="component" value="Unassembled WGS sequence"/>
</dbReference>
<evidence type="ECO:0000256" key="5">
    <source>
        <dbReference type="SAM" id="MobiDB-lite"/>
    </source>
</evidence>
<feature type="compositionally biased region" description="Polar residues" evidence="5">
    <location>
        <begin position="126"/>
        <end position="137"/>
    </location>
</feature>
<dbReference type="Pfam" id="PF06467">
    <property type="entry name" value="zf-FCS"/>
    <property type="match status" value="1"/>
</dbReference>
<feature type="compositionally biased region" description="Low complexity" evidence="5">
    <location>
        <begin position="106"/>
        <end position="122"/>
    </location>
</feature>
<dbReference type="PaxDb" id="8022-A0A060YYY7"/>
<dbReference type="InterPro" id="IPR051284">
    <property type="entry name" value="ZnF_MYMT-QRICH1"/>
</dbReference>
<feature type="compositionally biased region" description="Polar residues" evidence="5">
    <location>
        <begin position="265"/>
        <end position="307"/>
    </location>
</feature>
<dbReference type="PANTHER" id="PTHR45736:SF6">
    <property type="entry name" value="ZINC FINGER MYM-TYPE PROTEIN 2"/>
    <property type="match status" value="1"/>
</dbReference>
<dbReference type="EMBL" id="FR917099">
    <property type="protein sequence ID" value="CDQ94215.1"/>
    <property type="molecule type" value="Genomic_DNA"/>
</dbReference>
<accession>A0A060YYY7</accession>
<dbReference type="InterPro" id="IPR010507">
    <property type="entry name" value="Znf_MYM"/>
</dbReference>
<proteinExistence type="predicted"/>
<feature type="region of interest" description="Disordered" evidence="5">
    <location>
        <begin position="242"/>
        <end position="333"/>
    </location>
</feature>
<evidence type="ECO:0000256" key="4">
    <source>
        <dbReference type="ARBA" id="ARBA00022833"/>
    </source>
</evidence>
<dbReference type="GO" id="GO:0008270">
    <property type="term" value="F:zinc ion binding"/>
    <property type="evidence" value="ECO:0007669"/>
    <property type="project" value="UniProtKB-KW"/>
</dbReference>
<reference evidence="7" key="1">
    <citation type="journal article" date="2014" name="Nat. Commun.">
        <title>The rainbow trout genome provides novel insights into evolution after whole-genome duplication in vertebrates.</title>
        <authorList>
            <person name="Berthelot C."/>
            <person name="Brunet F."/>
            <person name="Chalopin D."/>
            <person name="Juanchich A."/>
            <person name="Bernard M."/>
            <person name="Noel B."/>
            <person name="Bento P."/>
            <person name="Da Silva C."/>
            <person name="Labadie K."/>
            <person name="Alberti A."/>
            <person name="Aury J.M."/>
            <person name="Louis A."/>
            <person name="Dehais P."/>
            <person name="Bardou P."/>
            <person name="Montfort J."/>
            <person name="Klopp C."/>
            <person name="Cabau C."/>
            <person name="Gaspin C."/>
            <person name="Thorgaard G.H."/>
            <person name="Boussaha M."/>
            <person name="Quillet E."/>
            <person name="Guyomard R."/>
            <person name="Galiana D."/>
            <person name="Bobe J."/>
            <person name="Volff J.N."/>
            <person name="Genet C."/>
            <person name="Wincker P."/>
            <person name="Jaillon O."/>
            <person name="Roest Crollius H."/>
            <person name="Guiguen Y."/>
        </authorList>
    </citation>
    <scope>NUCLEOTIDE SEQUENCE [LARGE SCALE GENOMIC DNA]</scope>
</reference>
<reference evidence="7" key="2">
    <citation type="submission" date="2014-03" db="EMBL/GenBank/DDBJ databases">
        <authorList>
            <person name="Genoscope - CEA"/>
        </authorList>
    </citation>
    <scope>NUCLEOTIDE SEQUENCE</scope>
</reference>
<sequence length="384" mass="39578">MMDGELEPKPGVVEGSTTQAPEEEPMDTDTTRSSEKTTPPTGSQAPVTTVTEEPSRVPENNDNDDDVVLVEEAPSPSGKQPPTPSATPPSHAGTPADCTEPRPSETETTATVNMTTATAAAAPLKKNSQPATSSAPSTEPIVIDDEEDPGHRGSSLLATAGGPSSYSGCILSSTEPDSEIKIGNVTTLGPSAVATAATAAEPVAEPERDMNLMITSVTSLQGGVGVGGSGVAEKGLQISSTFSLNPEARSSISTTRLPATFNPGRVSNTSTTSQPVQNGVSGTHQRPDSWISQSASFPRNQKQTGVDSPSPTASLPKPPGPSPSGSQNPPRTVKVTCANCKKPLKKGQTAYQRKGSTHLFCSTTCLSAFSHKPTPKKSCTMCKK</sequence>
<feature type="region of interest" description="Disordered" evidence="5">
    <location>
        <begin position="1"/>
        <end position="182"/>
    </location>
</feature>
<dbReference type="SUPFAM" id="SSF57716">
    <property type="entry name" value="Glucocorticoid receptor-like (DNA-binding domain)"/>
    <property type="match status" value="1"/>
</dbReference>
<dbReference type="SMART" id="SM00746">
    <property type="entry name" value="TRASH"/>
    <property type="match status" value="1"/>
</dbReference>
<evidence type="ECO:0000256" key="2">
    <source>
        <dbReference type="ARBA" id="ARBA00022737"/>
    </source>
</evidence>
<organism evidence="7 8">
    <name type="scientific">Oncorhynchus mykiss</name>
    <name type="common">Rainbow trout</name>
    <name type="synonym">Salmo gairdneri</name>
    <dbReference type="NCBI Taxonomy" id="8022"/>
    <lineage>
        <taxon>Eukaryota</taxon>
        <taxon>Metazoa</taxon>
        <taxon>Chordata</taxon>
        <taxon>Craniata</taxon>
        <taxon>Vertebrata</taxon>
        <taxon>Euteleostomi</taxon>
        <taxon>Actinopterygii</taxon>
        <taxon>Neopterygii</taxon>
        <taxon>Teleostei</taxon>
        <taxon>Protacanthopterygii</taxon>
        <taxon>Salmoniformes</taxon>
        <taxon>Salmonidae</taxon>
        <taxon>Salmoninae</taxon>
        <taxon>Oncorhynchus</taxon>
    </lineage>
</organism>
<evidence type="ECO:0000256" key="3">
    <source>
        <dbReference type="ARBA" id="ARBA00022771"/>
    </source>
</evidence>
<dbReference type="AlphaFoldDB" id="A0A060YYY7"/>
<evidence type="ECO:0000256" key="1">
    <source>
        <dbReference type="ARBA" id="ARBA00022723"/>
    </source>
</evidence>
<feature type="compositionally biased region" description="Polar residues" evidence="5">
    <location>
        <begin position="162"/>
        <end position="175"/>
    </location>
</feature>
<name>A0A060YYY7_ONCMY</name>
<feature type="domain" description="TRASH" evidence="6">
    <location>
        <begin position="337"/>
        <end position="373"/>
    </location>
</feature>
<keyword evidence="4" id="KW-0862">Zinc</keyword>
<evidence type="ECO:0000313" key="7">
    <source>
        <dbReference type="EMBL" id="CDQ94215.1"/>
    </source>
</evidence>
<dbReference type="STRING" id="8022.A0A060YYY7"/>
<evidence type="ECO:0000259" key="6">
    <source>
        <dbReference type="SMART" id="SM00746"/>
    </source>
</evidence>
<protein>
    <recommendedName>
        <fullName evidence="6">TRASH domain-containing protein</fullName>
    </recommendedName>
</protein>